<dbReference type="GO" id="GO:0034451">
    <property type="term" value="C:centriolar satellite"/>
    <property type="evidence" value="ECO:0007669"/>
    <property type="project" value="TreeGrafter"/>
</dbReference>
<organism evidence="2 3">
    <name type="scientific">Takifugu flavidus</name>
    <name type="common">sansaifugu</name>
    <dbReference type="NCBI Taxonomy" id="433684"/>
    <lineage>
        <taxon>Eukaryota</taxon>
        <taxon>Metazoa</taxon>
        <taxon>Chordata</taxon>
        <taxon>Craniata</taxon>
        <taxon>Vertebrata</taxon>
        <taxon>Euteleostomi</taxon>
        <taxon>Actinopterygii</taxon>
        <taxon>Neopterygii</taxon>
        <taxon>Teleostei</taxon>
        <taxon>Neoteleostei</taxon>
        <taxon>Acanthomorphata</taxon>
        <taxon>Eupercaria</taxon>
        <taxon>Tetraodontiformes</taxon>
        <taxon>Tetradontoidea</taxon>
        <taxon>Tetraodontidae</taxon>
        <taxon>Takifugu</taxon>
    </lineage>
</organism>
<dbReference type="EMBL" id="RHFK02000011">
    <property type="protein sequence ID" value="TWW68625.1"/>
    <property type="molecule type" value="Genomic_DNA"/>
</dbReference>
<keyword evidence="3" id="KW-1185">Reference proteome</keyword>
<dbReference type="GO" id="GO:0072686">
    <property type="term" value="C:mitotic spindle"/>
    <property type="evidence" value="ECO:0007669"/>
    <property type="project" value="TreeGrafter"/>
</dbReference>
<feature type="region of interest" description="Disordered" evidence="1">
    <location>
        <begin position="1"/>
        <end position="69"/>
    </location>
</feature>
<dbReference type="Proteomes" id="UP000324091">
    <property type="component" value="Chromosome 19"/>
</dbReference>
<name>A0A5C6NP05_9TELE</name>
<gene>
    <name evidence="2" type="ORF">D4764_19G0004230</name>
</gene>
<dbReference type="AlphaFoldDB" id="A0A5C6NP05"/>
<protein>
    <recommendedName>
        <fullName evidence="4">Small kinetochore-associated protein</fullName>
    </recommendedName>
</protein>
<dbReference type="GO" id="GO:0035371">
    <property type="term" value="C:microtubule plus-end"/>
    <property type="evidence" value="ECO:0007669"/>
    <property type="project" value="TreeGrafter"/>
</dbReference>
<evidence type="ECO:0000313" key="2">
    <source>
        <dbReference type="EMBL" id="TWW68625.1"/>
    </source>
</evidence>
<evidence type="ECO:0008006" key="4">
    <source>
        <dbReference type="Google" id="ProtNLM"/>
    </source>
</evidence>
<proteinExistence type="predicted"/>
<dbReference type="GO" id="GO:0051988">
    <property type="term" value="P:regulation of attachment of spindle microtubules to kinetochore"/>
    <property type="evidence" value="ECO:0007669"/>
    <property type="project" value="InterPro"/>
</dbReference>
<comment type="caution">
    <text evidence="2">The sequence shown here is derived from an EMBL/GenBank/DDBJ whole genome shotgun (WGS) entry which is preliminary data.</text>
</comment>
<feature type="compositionally biased region" description="Basic and acidic residues" evidence="1">
    <location>
        <begin position="14"/>
        <end position="26"/>
    </location>
</feature>
<evidence type="ECO:0000256" key="1">
    <source>
        <dbReference type="SAM" id="MobiDB-lite"/>
    </source>
</evidence>
<evidence type="ECO:0000313" key="3">
    <source>
        <dbReference type="Proteomes" id="UP000324091"/>
    </source>
</evidence>
<dbReference type="PANTHER" id="PTHR31940">
    <property type="entry name" value="SMALL KINETOCHORE-ASSOCIATED PROTEIN"/>
    <property type="match status" value="1"/>
</dbReference>
<dbReference type="GO" id="GO:0000070">
    <property type="term" value="P:mitotic sister chromatid segregation"/>
    <property type="evidence" value="ECO:0007669"/>
    <property type="project" value="TreeGrafter"/>
</dbReference>
<dbReference type="InterPro" id="IPR033373">
    <property type="entry name" value="SKAP"/>
</dbReference>
<dbReference type="GO" id="GO:0000776">
    <property type="term" value="C:kinetochore"/>
    <property type="evidence" value="ECO:0007669"/>
    <property type="project" value="InterPro"/>
</dbReference>
<accession>A0A5C6NP05</accession>
<dbReference type="PANTHER" id="PTHR31940:SF2">
    <property type="entry name" value="SMALL KINETOCHORE-ASSOCIATED PROTEIN"/>
    <property type="match status" value="1"/>
</dbReference>
<reference evidence="2 3" key="1">
    <citation type="submission" date="2019-04" db="EMBL/GenBank/DDBJ databases">
        <title>Chromosome genome assembly for Takifugu flavidus.</title>
        <authorList>
            <person name="Xiao S."/>
        </authorList>
    </citation>
    <scope>NUCLEOTIDE SEQUENCE [LARGE SCALE GENOMIC DNA]</scope>
    <source>
        <strain evidence="2">HTHZ2018</strain>
        <tissue evidence="2">Muscle</tissue>
    </source>
</reference>
<dbReference type="GO" id="GO:0007051">
    <property type="term" value="P:spindle organization"/>
    <property type="evidence" value="ECO:0007669"/>
    <property type="project" value="InterPro"/>
</dbReference>
<sequence>MASKIPRGLQLPAETKRIGHKLEPKDAATANAAQKPDGILKAQNKNIPRKNVAPKVPKGISTRHGQQAELKEQNQQLLALNEELQKSLANTQQEVAELELHFKDMKEENAGLQKNLRDCHVLLVTAKMDPVSAERVGEAAQQNEDQRKEVMNISANLLNEIKAFGEMASEQRARLEEIQTAMTKLSKSQAQMIKEREMFSEVTAEMEKALKQAETLLL</sequence>